<keyword evidence="4 8" id="KW-0325">Glycoprotein</keyword>
<dbReference type="InterPro" id="IPR002640">
    <property type="entry name" value="Arylesterase"/>
</dbReference>
<name>A0A1S3HXP2_LINAN</name>
<dbReference type="AlphaFoldDB" id="A0A1S3HXP2"/>
<feature type="non-terminal residue" evidence="11">
    <location>
        <position position="1"/>
    </location>
</feature>
<keyword evidence="6 9" id="KW-0479">Metal-binding</keyword>
<sequence length="368" mass="40477">VVFLHAGIFSWADPASCTFFGAENRGTKRYHVGFHVTVYNQIPGPCRTIPKLVQGSEDLQTLPDGRVFISTGYRSNVMTGSKVPLPKRNIKSAIYLFDFKTPTKDPVELKFNKEFDAKSFSSHGIGVWEDPASGEITVFAISHHKLGETVEKFTYDPSSKTLNHVVSIRDPLFVNLNDVTASGPNSFYVSNIWGGESFLSRTLEAYLTLPFGSVVYYDGETAKMAADGLYSCNGVTLSPDKKFLYVAASKELKTYTRNEDGSLVFKSSIDTHMGIDNIGVDTETGDIWLGGQPRLIDIIQHLDKPEHPAPVLVLKLEVKDGVVSSMLSVYANNGSVISGASIANYYKGALLVGTIQQNLLYCECRIFQ</sequence>
<keyword evidence="2 9" id="KW-0378">Hydrolase</keyword>
<feature type="binding site" evidence="6">
    <location>
        <position position="277"/>
    </location>
    <ligand>
        <name>Ca(2+)</name>
        <dbReference type="ChEBI" id="CHEBI:29108"/>
        <label>1</label>
        <note>catalytic</note>
    </ligand>
</feature>
<dbReference type="InParanoid" id="A0A1S3HXP2"/>
<keyword evidence="10" id="KW-1185">Reference proteome</keyword>
<evidence type="ECO:0000313" key="10">
    <source>
        <dbReference type="Proteomes" id="UP000085678"/>
    </source>
</evidence>
<comment type="catalytic activity">
    <reaction evidence="9">
        <text>a phenyl acetate + H2O = a phenol + acetate + H(+)</text>
        <dbReference type="Rhea" id="RHEA:17309"/>
        <dbReference type="ChEBI" id="CHEBI:15377"/>
        <dbReference type="ChEBI" id="CHEBI:15378"/>
        <dbReference type="ChEBI" id="CHEBI:30089"/>
        <dbReference type="ChEBI" id="CHEBI:33853"/>
        <dbReference type="ChEBI" id="CHEBI:140310"/>
        <dbReference type="EC" id="3.1.1.2"/>
    </reaction>
</comment>
<dbReference type="EC" id="3.1.1.2" evidence="9"/>
<accession>A0A1S3HXP2</accession>
<comment type="PTM">
    <text evidence="8">Glycosylated.</text>
</comment>
<keyword evidence="6 9" id="KW-0106">Calcium</keyword>
<feature type="binding site" evidence="6">
    <location>
        <position position="125"/>
    </location>
    <ligand>
        <name>Ca(2+)</name>
        <dbReference type="ChEBI" id="CHEBI:29108"/>
        <label>1</label>
        <note>catalytic</note>
    </ligand>
</feature>
<dbReference type="GO" id="GO:0004064">
    <property type="term" value="F:arylesterase activity"/>
    <property type="evidence" value="ECO:0007669"/>
    <property type="project" value="UniProtKB-UniRule"/>
</dbReference>
<evidence type="ECO:0000256" key="3">
    <source>
        <dbReference type="ARBA" id="ARBA00023157"/>
    </source>
</evidence>
<reference evidence="11" key="1">
    <citation type="submission" date="2025-08" db="UniProtKB">
        <authorList>
            <consortium name="RefSeq"/>
        </authorList>
    </citation>
    <scope>IDENTIFICATION</scope>
    <source>
        <tissue evidence="11">Gonads</tissue>
    </source>
</reference>
<dbReference type="RefSeq" id="XP_013390331.1">
    <property type="nucleotide sequence ID" value="XM_013534877.1"/>
</dbReference>
<dbReference type="Pfam" id="PF01731">
    <property type="entry name" value="Arylesterase"/>
    <property type="match status" value="1"/>
</dbReference>
<dbReference type="PRINTS" id="PR01785">
    <property type="entry name" value="PARAOXONASE"/>
</dbReference>
<evidence type="ECO:0000256" key="1">
    <source>
        <dbReference type="ARBA" id="ARBA00008595"/>
    </source>
</evidence>
<protein>
    <recommendedName>
        <fullName evidence="9">Paraoxonase</fullName>
        <ecNumber evidence="9">3.1.1.2</ecNumber>
    </recommendedName>
</protein>
<comment type="cofactor">
    <cofactor evidence="6 9">
        <name>Ca(2+)</name>
        <dbReference type="ChEBI" id="CHEBI:29108"/>
    </cofactor>
    <text evidence="6 9">Binds 2 calcium ions per subunit.</text>
</comment>
<dbReference type="InterPro" id="IPR051288">
    <property type="entry name" value="Serum_paraoxonase/arylesterase"/>
</dbReference>
<feature type="active site" description="Proton acceptor" evidence="5">
    <location>
        <position position="123"/>
    </location>
</feature>
<comment type="similarity">
    <text evidence="1 9">Belongs to the paraoxonase family.</text>
</comment>
<dbReference type="Proteomes" id="UP000085678">
    <property type="component" value="Unplaced"/>
</dbReference>
<evidence type="ECO:0000256" key="8">
    <source>
        <dbReference type="PIRSR" id="PIRSR602640-4"/>
    </source>
</evidence>
<dbReference type="KEGG" id="lak:106158780"/>
<evidence type="ECO:0000256" key="7">
    <source>
        <dbReference type="PIRSR" id="PIRSR602640-3"/>
    </source>
</evidence>
<feature type="binding site" evidence="6">
    <location>
        <position position="233"/>
    </location>
    <ligand>
        <name>Ca(2+)</name>
        <dbReference type="ChEBI" id="CHEBI:29108"/>
        <label>1</label>
        <note>catalytic</note>
    </ligand>
</feature>
<evidence type="ECO:0000313" key="11">
    <source>
        <dbReference type="RefSeq" id="XP_013390331.1"/>
    </source>
</evidence>
<evidence type="ECO:0000256" key="5">
    <source>
        <dbReference type="PIRSR" id="PIRSR602640-1"/>
    </source>
</evidence>
<feature type="binding site" evidence="6">
    <location>
        <position position="276"/>
    </location>
    <ligand>
        <name>Ca(2+)</name>
        <dbReference type="ChEBI" id="CHEBI:29108"/>
        <label>1</label>
        <note>catalytic</note>
    </ligand>
</feature>
<feature type="binding site" evidence="6">
    <location>
        <position position="58"/>
    </location>
    <ligand>
        <name>Ca(2+)</name>
        <dbReference type="ChEBI" id="CHEBI:29108"/>
        <label>1</label>
        <note>catalytic</note>
    </ligand>
</feature>
<dbReference type="OrthoDB" id="423498at2759"/>
<evidence type="ECO:0000256" key="6">
    <source>
        <dbReference type="PIRSR" id="PIRSR602640-2"/>
    </source>
</evidence>
<dbReference type="GO" id="GO:0046872">
    <property type="term" value="F:metal ion binding"/>
    <property type="evidence" value="ECO:0007669"/>
    <property type="project" value="UniProtKB-KW"/>
</dbReference>
<evidence type="ECO:0000256" key="4">
    <source>
        <dbReference type="ARBA" id="ARBA00023180"/>
    </source>
</evidence>
<evidence type="ECO:0000256" key="2">
    <source>
        <dbReference type="ARBA" id="ARBA00022801"/>
    </source>
</evidence>
<keyword evidence="3 7" id="KW-1015">Disulfide bond</keyword>
<dbReference type="PANTHER" id="PTHR11799:SF12">
    <property type="entry name" value="PARAOXONASE-RELATED"/>
    <property type="match status" value="1"/>
</dbReference>
<feature type="disulfide bond" description="In form B" evidence="7">
    <location>
        <begin position="46"/>
        <end position="362"/>
    </location>
</feature>
<dbReference type="Gene3D" id="2.120.10.30">
    <property type="entry name" value="TolB, C-terminal domain"/>
    <property type="match status" value="1"/>
</dbReference>
<feature type="binding site" evidence="6">
    <location>
        <position position="177"/>
    </location>
    <ligand>
        <name>Ca(2+)</name>
        <dbReference type="ChEBI" id="CHEBI:29108"/>
        <label>1</label>
        <note>catalytic</note>
    </ligand>
</feature>
<feature type="glycosylation site" description="N-linked (GlcNAc...) asparagine" evidence="8">
    <location>
        <position position="333"/>
    </location>
</feature>
<organism evidence="10 11">
    <name type="scientific">Lingula anatina</name>
    <name type="common">Brachiopod</name>
    <name type="synonym">Lingula unguis</name>
    <dbReference type="NCBI Taxonomy" id="7574"/>
    <lineage>
        <taxon>Eukaryota</taxon>
        <taxon>Metazoa</taxon>
        <taxon>Spiralia</taxon>
        <taxon>Lophotrochozoa</taxon>
        <taxon>Brachiopoda</taxon>
        <taxon>Linguliformea</taxon>
        <taxon>Lingulata</taxon>
        <taxon>Lingulida</taxon>
        <taxon>Linguloidea</taxon>
        <taxon>Lingulidae</taxon>
        <taxon>Lingula</taxon>
    </lineage>
</organism>
<proteinExistence type="inferred from homology"/>
<dbReference type="SUPFAM" id="SSF63829">
    <property type="entry name" value="Calcium-dependent phosphotriesterase"/>
    <property type="match status" value="1"/>
</dbReference>
<gene>
    <name evidence="11" type="primary">LOC106158780</name>
</gene>
<dbReference type="GeneID" id="106158780"/>
<evidence type="ECO:0000256" key="9">
    <source>
        <dbReference type="RuleBase" id="RU368025"/>
    </source>
</evidence>
<feature type="binding site" evidence="6">
    <location>
        <position position="57"/>
    </location>
    <ligand>
        <name>Ca(2+)</name>
        <dbReference type="ChEBI" id="CHEBI:29108"/>
        <label>1</label>
        <note>catalytic</note>
    </ligand>
</feature>
<feature type="binding site" evidence="6">
    <location>
        <position position="178"/>
    </location>
    <ligand>
        <name>Ca(2+)</name>
        <dbReference type="ChEBI" id="CHEBI:29108"/>
        <label>1</label>
        <note>catalytic</note>
    </ligand>
</feature>
<dbReference type="PANTHER" id="PTHR11799">
    <property type="entry name" value="PARAOXONASE"/>
    <property type="match status" value="1"/>
</dbReference>
<dbReference type="InterPro" id="IPR011042">
    <property type="entry name" value="6-blade_b-propeller_TolB-like"/>
</dbReference>